<gene>
    <name evidence="15" type="ORF">RI129_002201</name>
</gene>
<evidence type="ECO:0000256" key="10">
    <source>
        <dbReference type="PIRSR" id="PIRSR601548-4"/>
    </source>
</evidence>
<reference evidence="15 16" key="1">
    <citation type="journal article" date="2024" name="Insects">
        <title>An Improved Chromosome-Level Genome Assembly of the Firefly Pyrocoelia pectoralis.</title>
        <authorList>
            <person name="Fu X."/>
            <person name="Meyer-Rochow V.B."/>
            <person name="Ballantyne L."/>
            <person name="Zhu X."/>
        </authorList>
    </citation>
    <scope>NUCLEOTIDE SEQUENCE [LARGE SCALE GENOMIC DNA]</scope>
    <source>
        <strain evidence="15">XCY_ONT2</strain>
    </source>
</reference>
<feature type="binding site" evidence="9">
    <location>
        <position position="407"/>
    </location>
    <ligand>
        <name>Zn(2+)</name>
        <dbReference type="ChEBI" id="CHEBI:29105"/>
        <label>1</label>
        <note>catalytic</note>
    </ligand>
</feature>
<feature type="binding site" evidence="11">
    <location>
        <position position="383"/>
    </location>
    <ligand>
        <name>Zn(2+)</name>
        <dbReference type="ChEBI" id="CHEBI:29105"/>
        <label>2</label>
        <note>catalytic</note>
    </ligand>
</feature>
<keyword evidence="13" id="KW-0482">Metalloprotease</keyword>
<keyword evidence="13" id="KW-0645">Protease</keyword>
<feature type="glycosylation site" description="N-linked (GlcNAc...) asparagine" evidence="6">
    <location>
        <position position="64"/>
    </location>
</feature>
<dbReference type="PANTHER" id="PTHR10514">
    <property type="entry name" value="ANGIOTENSIN-CONVERTING ENZYME"/>
    <property type="match status" value="1"/>
</dbReference>
<feature type="chain" id="PRO_5043040097" description="Angiotensin-converting enzyme" evidence="14">
    <location>
        <begin position="20"/>
        <end position="646"/>
    </location>
</feature>
<dbReference type="EC" id="3.4.-.-" evidence="13"/>
<keyword evidence="13" id="KW-0121">Carboxypeptidase</keyword>
<evidence type="ECO:0000256" key="1">
    <source>
        <dbReference type="ARBA" id="ARBA00008139"/>
    </source>
</evidence>
<evidence type="ECO:0000313" key="16">
    <source>
        <dbReference type="Proteomes" id="UP001329430"/>
    </source>
</evidence>
<evidence type="ECO:0000256" key="14">
    <source>
        <dbReference type="SAM" id="SignalP"/>
    </source>
</evidence>
<feature type="binding site" evidence="8">
    <location>
        <position position="221"/>
    </location>
    <ligand>
        <name>chloride</name>
        <dbReference type="ChEBI" id="CHEBI:17996"/>
        <label>1</label>
    </ligand>
</feature>
<keyword evidence="2 14" id="KW-0732">Signal</keyword>
<dbReference type="Pfam" id="PF01401">
    <property type="entry name" value="Peptidase_M2"/>
    <property type="match status" value="1"/>
</dbReference>
<evidence type="ECO:0000256" key="13">
    <source>
        <dbReference type="RuleBase" id="RU361144"/>
    </source>
</evidence>
<name>A0AAN7VNC8_9COLE</name>
<evidence type="ECO:0000256" key="11">
    <source>
        <dbReference type="PIRSR" id="PIRSR601548-8"/>
    </source>
</evidence>
<dbReference type="AlphaFoldDB" id="A0AAN7VNC8"/>
<comment type="caution">
    <text evidence="12">Lacks conserved residue(s) required for the propagation of feature annotation.</text>
</comment>
<dbReference type="GO" id="GO:0008237">
    <property type="term" value="F:metallopeptidase activity"/>
    <property type="evidence" value="ECO:0007669"/>
    <property type="project" value="UniProtKB-KW"/>
</dbReference>
<dbReference type="PROSITE" id="PS52011">
    <property type="entry name" value="PEPTIDASE_M2"/>
    <property type="match status" value="1"/>
</dbReference>
<accession>A0AAN7VNC8</accession>
<dbReference type="SUPFAM" id="SSF55486">
    <property type="entry name" value="Metalloproteases ('zincins'), catalytic domain"/>
    <property type="match status" value="1"/>
</dbReference>
<dbReference type="GO" id="GO:0004180">
    <property type="term" value="F:carboxypeptidase activity"/>
    <property type="evidence" value="ECO:0007669"/>
    <property type="project" value="UniProtKB-KW"/>
</dbReference>
<evidence type="ECO:0000256" key="7">
    <source>
        <dbReference type="PIRSR" id="PIRSR601548-11"/>
    </source>
</evidence>
<dbReference type="GO" id="GO:0046872">
    <property type="term" value="F:metal ion binding"/>
    <property type="evidence" value="ECO:0007669"/>
    <property type="project" value="UniProtKB-KW"/>
</dbReference>
<evidence type="ECO:0000256" key="6">
    <source>
        <dbReference type="PIRSR" id="PIRSR601548-10"/>
    </source>
</evidence>
<keyword evidence="16" id="KW-1185">Reference proteome</keyword>
<dbReference type="Proteomes" id="UP001329430">
    <property type="component" value="Chromosome 2"/>
</dbReference>
<dbReference type="PRINTS" id="PR00791">
    <property type="entry name" value="PEPDIPTASEA"/>
</dbReference>
<feature type="active site" description="Proton donor 1" evidence="5">
    <location>
        <position position="507"/>
    </location>
</feature>
<feature type="disulfide bond" evidence="10 12">
    <location>
        <begin position="348"/>
        <end position="366"/>
    </location>
</feature>
<evidence type="ECO:0000256" key="4">
    <source>
        <dbReference type="ARBA" id="ARBA00023180"/>
    </source>
</evidence>
<sequence length="646" mass="75483">MQNIFYCLVFVHIVFKVVSVLEARIIEGTNSNLVDALQFLREYNNEGSEICFRVNTARWNYATNMTDVNKKRMVDEQKHKAKFDKVSWKKAVTFNRSHLSDPTAKRQLTFLITTSKASLNDEKYNEIHHLISEMRDVYSQTQICPFNNFDTQFCNINLEPDITRLMAHSRNPAELLHVWKEWHDKVGPPLKNKFMRYTQLANQAARMSGFADAGEQMRYVYEDDDFEQELIDTWSNLEELYKELFTFVRRKLVVKYGSEFVRTDGPIPIHLLGDLWGQDWSNTFDIVKPYSWSKDADVTNEMLKQGFTPLKIYQLAEEFYVSLGLKSMSPEFWKNSIFDKPNDRKIQCTASAWDFCNGHDYRIKQCTQVDTESLSVSHHEMAHVQYYMYYAEQPYLYREGANPAFHEALANAIVLSVINPTHLRQIGLLHNNTSTYESSIQFLLQMALRKIAYAPFAYLVDKWRYKVFRDGVKGMNSAWWNLRLRYQGLIPPEPRNDQHLDPAAKKHIPADIPYINYYVALLLEFQIFEALCNAKGHTGQLHMCDIYRSREAGRILSEAMQVGKARHWKDVIRMITKGKGDSFSVNSILKYFQPLQQWLHVQNANEEIIGWNTSEDDTMLFQPLHSRSTVIKQSFFLIVIGIGLLF</sequence>
<feature type="signal peptide" evidence="14">
    <location>
        <begin position="1"/>
        <end position="19"/>
    </location>
</feature>
<dbReference type="GO" id="GO:0006508">
    <property type="term" value="P:proteolysis"/>
    <property type="evidence" value="ECO:0007669"/>
    <property type="project" value="UniProtKB-KW"/>
</dbReference>
<keyword evidence="9 13" id="KW-0479">Metal-binding</keyword>
<comment type="cofactor">
    <cofactor evidence="13">
        <name>Zn(2+)</name>
        <dbReference type="ChEBI" id="CHEBI:29105"/>
    </cofactor>
    <text evidence="13">Binds 1 zinc ion per subunit.</text>
</comment>
<evidence type="ECO:0000256" key="3">
    <source>
        <dbReference type="ARBA" id="ARBA00023157"/>
    </source>
</evidence>
<protein>
    <recommendedName>
        <fullName evidence="13">Angiotensin-converting enzyme</fullName>
        <ecNumber evidence="13">3.4.-.-</ecNumber>
    </recommendedName>
</protein>
<evidence type="ECO:0000256" key="12">
    <source>
        <dbReference type="PROSITE-ProRule" id="PRU01355"/>
    </source>
</evidence>
<keyword evidence="4 6" id="KW-0325">Glycoprotein</keyword>
<dbReference type="GO" id="GO:0008241">
    <property type="term" value="F:peptidyl-dipeptidase activity"/>
    <property type="evidence" value="ECO:0007669"/>
    <property type="project" value="InterPro"/>
</dbReference>
<feature type="binding site" evidence="9">
    <location>
        <position position="383"/>
    </location>
    <ligand>
        <name>Zn(2+)</name>
        <dbReference type="ChEBI" id="CHEBI:29105"/>
        <label>1</label>
        <note>catalytic</note>
    </ligand>
</feature>
<feature type="disulfide bond" evidence="10">
    <location>
        <begin position="532"/>
        <end position="544"/>
    </location>
</feature>
<evidence type="ECO:0000256" key="2">
    <source>
        <dbReference type="ARBA" id="ARBA00022729"/>
    </source>
</evidence>
<evidence type="ECO:0000256" key="5">
    <source>
        <dbReference type="PIRSR" id="PIRSR601548-1"/>
    </source>
</evidence>
<feature type="disulfide bond" evidence="10">
    <location>
        <begin position="144"/>
        <end position="154"/>
    </location>
</feature>
<keyword evidence="3 10" id="KW-1015">Disulfide bond</keyword>
<organism evidence="15 16">
    <name type="scientific">Pyrocoelia pectoralis</name>
    <dbReference type="NCBI Taxonomy" id="417401"/>
    <lineage>
        <taxon>Eukaryota</taxon>
        <taxon>Metazoa</taxon>
        <taxon>Ecdysozoa</taxon>
        <taxon>Arthropoda</taxon>
        <taxon>Hexapoda</taxon>
        <taxon>Insecta</taxon>
        <taxon>Pterygota</taxon>
        <taxon>Neoptera</taxon>
        <taxon>Endopterygota</taxon>
        <taxon>Coleoptera</taxon>
        <taxon>Polyphaga</taxon>
        <taxon>Elateriformia</taxon>
        <taxon>Elateroidea</taxon>
        <taxon>Lampyridae</taxon>
        <taxon>Lampyrinae</taxon>
        <taxon>Pyrocoelia</taxon>
    </lineage>
</organism>
<feature type="binding site" evidence="11">
    <location>
        <position position="379"/>
    </location>
    <ligand>
        <name>Zn(2+)</name>
        <dbReference type="ChEBI" id="CHEBI:29105"/>
        <label>2</label>
        <note>catalytic</note>
    </ligand>
</feature>
<feature type="active site" description="Proton acceptor 2" evidence="7">
    <location>
        <position position="380"/>
    </location>
</feature>
<feature type="binding site" evidence="9">
    <location>
        <position position="379"/>
    </location>
    <ligand>
        <name>Zn(2+)</name>
        <dbReference type="ChEBI" id="CHEBI:29105"/>
        <label>1</label>
        <note>catalytic</note>
    </ligand>
</feature>
<feature type="active site" description="Proton acceptor 1" evidence="5">
    <location>
        <position position="380"/>
    </location>
</feature>
<evidence type="ECO:0000256" key="9">
    <source>
        <dbReference type="PIRSR" id="PIRSR601548-3"/>
    </source>
</evidence>
<keyword evidence="13" id="KW-0378">Hydrolase</keyword>
<feature type="binding site" evidence="11">
    <location>
        <position position="407"/>
    </location>
    <ligand>
        <name>Zn(2+)</name>
        <dbReference type="ChEBI" id="CHEBI:29105"/>
        <label>2</label>
        <note>catalytic</note>
    </ligand>
</feature>
<feature type="glycosylation site" description="N-linked (GlcNAc...) asparagine; partial" evidence="6">
    <location>
        <position position="147"/>
    </location>
</feature>
<feature type="active site" description="Proton donor 2" evidence="7">
    <location>
        <position position="507"/>
    </location>
</feature>
<comment type="similarity">
    <text evidence="1 12 13">Belongs to the peptidase M2 family.</text>
</comment>
<dbReference type="GO" id="GO:0005886">
    <property type="term" value="C:plasma membrane"/>
    <property type="evidence" value="ECO:0007669"/>
    <property type="project" value="TreeGrafter"/>
</dbReference>
<proteinExistence type="inferred from homology"/>
<dbReference type="EMBL" id="JAVRBK010000002">
    <property type="protein sequence ID" value="KAK5647309.1"/>
    <property type="molecule type" value="Genomic_DNA"/>
</dbReference>
<comment type="caution">
    <text evidence="15">The sequence shown here is derived from an EMBL/GenBank/DDBJ whole genome shotgun (WGS) entry which is preliminary data.</text>
</comment>
<evidence type="ECO:0000256" key="8">
    <source>
        <dbReference type="PIRSR" id="PIRSR601548-2"/>
    </source>
</evidence>
<dbReference type="PANTHER" id="PTHR10514:SF45">
    <property type="entry name" value="ANGIOTENSIN-CONVERTING ENZYME"/>
    <property type="match status" value="1"/>
</dbReference>
<keyword evidence="9 13" id="KW-0862">Zinc</keyword>
<dbReference type="CDD" id="cd06461">
    <property type="entry name" value="M2_ACE"/>
    <property type="match status" value="1"/>
</dbReference>
<evidence type="ECO:0000313" key="15">
    <source>
        <dbReference type="EMBL" id="KAK5647309.1"/>
    </source>
</evidence>
<dbReference type="InterPro" id="IPR001548">
    <property type="entry name" value="Peptidase_M2"/>
</dbReference>